<keyword evidence="3" id="KW-1185">Reference proteome</keyword>
<proteinExistence type="predicted"/>
<name>A0ABP0YNY6_9ROSI</name>
<keyword evidence="1" id="KW-1133">Transmembrane helix</keyword>
<feature type="transmembrane region" description="Helical" evidence="1">
    <location>
        <begin position="12"/>
        <end position="34"/>
    </location>
</feature>
<evidence type="ECO:0000313" key="2">
    <source>
        <dbReference type="EMBL" id="CAK9321251.1"/>
    </source>
</evidence>
<evidence type="ECO:0000313" key="3">
    <source>
        <dbReference type="Proteomes" id="UP001642487"/>
    </source>
</evidence>
<reference evidence="2 3" key="1">
    <citation type="submission" date="2024-03" db="EMBL/GenBank/DDBJ databases">
        <authorList>
            <person name="Gkanogiannis A."/>
            <person name="Becerra Lopez-Lavalle L."/>
        </authorList>
    </citation>
    <scope>NUCLEOTIDE SEQUENCE [LARGE SCALE GENOMIC DNA]</scope>
</reference>
<keyword evidence="1" id="KW-0812">Transmembrane</keyword>
<organism evidence="2 3">
    <name type="scientific">Citrullus colocynthis</name>
    <name type="common">colocynth</name>
    <dbReference type="NCBI Taxonomy" id="252529"/>
    <lineage>
        <taxon>Eukaryota</taxon>
        <taxon>Viridiplantae</taxon>
        <taxon>Streptophyta</taxon>
        <taxon>Embryophyta</taxon>
        <taxon>Tracheophyta</taxon>
        <taxon>Spermatophyta</taxon>
        <taxon>Magnoliopsida</taxon>
        <taxon>eudicotyledons</taxon>
        <taxon>Gunneridae</taxon>
        <taxon>Pentapetalae</taxon>
        <taxon>rosids</taxon>
        <taxon>fabids</taxon>
        <taxon>Cucurbitales</taxon>
        <taxon>Cucurbitaceae</taxon>
        <taxon>Benincaseae</taxon>
        <taxon>Citrullus</taxon>
    </lineage>
</organism>
<evidence type="ECO:0000256" key="1">
    <source>
        <dbReference type="SAM" id="Phobius"/>
    </source>
</evidence>
<protein>
    <submittedName>
        <fullName evidence="2">Uncharacterized protein</fullName>
    </submittedName>
</protein>
<sequence>MHETWAFRFHAALIIFIGWTGFTVHLWLVVHGALSHPIGTALIRDLSNLDHVKRMLVKLTMEEWYRCRSSKTIGDFTEQICWKTTDTEPSGLHGRVHHEDILSQTITLKMKKDDKLKSENNATAKNLDEEMFVDCIEKIGHHISLVEQQNLVQWIFHINWGMQKLDEFFGTLLNMKNEPKVYMKDDEYNSKIQNVTS</sequence>
<dbReference type="Proteomes" id="UP001642487">
    <property type="component" value="Chromosome 4"/>
</dbReference>
<dbReference type="EMBL" id="OZ021738">
    <property type="protein sequence ID" value="CAK9321251.1"/>
    <property type="molecule type" value="Genomic_DNA"/>
</dbReference>
<accession>A0ABP0YNY6</accession>
<gene>
    <name evidence="2" type="ORF">CITCOLO1_LOCUS13319</name>
</gene>
<keyword evidence="1" id="KW-0472">Membrane</keyword>